<name>A0A3A9ZHQ1_9ACTN</name>
<keyword evidence="1" id="KW-0479">Metal-binding</keyword>
<accession>A0A3A9ZHQ1</accession>
<dbReference type="Gene3D" id="1.50.10.20">
    <property type="match status" value="1"/>
</dbReference>
<gene>
    <name evidence="2" type="ORF">D7294_00025</name>
</gene>
<keyword evidence="1" id="KW-0862">Zinc</keyword>
<evidence type="ECO:0000313" key="3">
    <source>
        <dbReference type="Proteomes" id="UP000272474"/>
    </source>
</evidence>
<feature type="binding site" evidence="1">
    <location>
        <position position="233"/>
    </location>
    <ligand>
        <name>Zn(2+)</name>
        <dbReference type="ChEBI" id="CHEBI:29105"/>
    </ligand>
</feature>
<organism evidence="2 3">
    <name type="scientific">Streptomyces hoynatensis</name>
    <dbReference type="NCBI Taxonomy" id="1141874"/>
    <lineage>
        <taxon>Bacteria</taxon>
        <taxon>Bacillati</taxon>
        <taxon>Actinomycetota</taxon>
        <taxon>Actinomycetes</taxon>
        <taxon>Kitasatosporales</taxon>
        <taxon>Streptomycetaceae</taxon>
        <taxon>Streptomyces</taxon>
    </lineage>
</organism>
<evidence type="ECO:0000256" key="1">
    <source>
        <dbReference type="PIRSR" id="PIRSR607822-1"/>
    </source>
</evidence>
<feature type="binding site" evidence="1">
    <location>
        <position position="283"/>
    </location>
    <ligand>
        <name>Zn(2+)</name>
        <dbReference type="ChEBI" id="CHEBI:29105"/>
    </ligand>
</feature>
<comment type="caution">
    <text evidence="2">The sequence shown here is derived from an EMBL/GenBank/DDBJ whole genome shotgun (WGS) entry which is preliminary data.</text>
</comment>
<dbReference type="Proteomes" id="UP000272474">
    <property type="component" value="Unassembled WGS sequence"/>
</dbReference>
<reference evidence="2 3" key="1">
    <citation type="journal article" date="2014" name="Int. J. Syst. Evol. Microbiol.">
        <title>Streptomyces hoynatensis sp. nov., isolated from deep marine sediment.</title>
        <authorList>
            <person name="Veyisoglu A."/>
            <person name="Sahin N."/>
        </authorList>
    </citation>
    <scope>NUCLEOTIDE SEQUENCE [LARGE SCALE GENOMIC DNA]</scope>
    <source>
        <strain evidence="2 3">KCTC 29097</strain>
    </source>
</reference>
<dbReference type="GO" id="GO:0046872">
    <property type="term" value="F:metal ion binding"/>
    <property type="evidence" value="ECO:0007669"/>
    <property type="project" value="UniProtKB-KW"/>
</dbReference>
<dbReference type="CDD" id="cd04793">
    <property type="entry name" value="LanC"/>
    <property type="match status" value="1"/>
</dbReference>
<keyword evidence="3" id="KW-1185">Reference proteome</keyword>
<proteinExistence type="predicted"/>
<dbReference type="EMBL" id="RBAL01000001">
    <property type="protein sequence ID" value="RKN47224.1"/>
    <property type="molecule type" value="Genomic_DNA"/>
</dbReference>
<dbReference type="SUPFAM" id="SSF158745">
    <property type="entry name" value="LanC-like"/>
    <property type="match status" value="1"/>
</dbReference>
<dbReference type="InterPro" id="IPR007822">
    <property type="entry name" value="LANC-like"/>
</dbReference>
<dbReference type="PRINTS" id="PR01955">
    <property type="entry name" value="LANCFRANKIA"/>
</dbReference>
<dbReference type="AlphaFoldDB" id="A0A3A9ZHQ1"/>
<dbReference type="PRINTS" id="PR01950">
    <property type="entry name" value="LANCSUPER"/>
</dbReference>
<dbReference type="InterPro" id="IPR033889">
    <property type="entry name" value="LanC"/>
</dbReference>
<dbReference type="Pfam" id="PF05147">
    <property type="entry name" value="LANC_like"/>
    <property type="match status" value="1"/>
</dbReference>
<sequence>MPTPPRTQDLSEGALGMALLHIERGDLAAARNRLTQAVAGGVSAGSNASLFHGAPALEFVLSRAGHAGRDVRDAVDRIVDARLTAARRRQASGALPHLAECDLIRGLTGLGALLLTRGTASPLLEEVLAYLVSLSRPVHIDGRALPGWWSTAGPADEEVNGGHGNNGVAHGIAGPLALLSLAVRHGARVPGQGDAIGVFSRWLDRYGCRYWITRDQLAAPEPPEPAPARPSWCYGELGIARAQQLAALAQGDPARRLAAEDTVVRTLSDPARLGRITDASLCHGWAGLLTVARAVAADSTTQDRFRPCIEDLKKRLVTDHDQLSKPGFMEGRAGAHLALAGTDVTGWTRALLIT</sequence>
<dbReference type="SMART" id="SM01260">
    <property type="entry name" value="LANC_like"/>
    <property type="match status" value="1"/>
</dbReference>
<dbReference type="OrthoDB" id="1882482at2"/>
<dbReference type="GO" id="GO:0031179">
    <property type="term" value="P:peptide modification"/>
    <property type="evidence" value="ECO:0007669"/>
    <property type="project" value="InterPro"/>
</dbReference>
<protein>
    <submittedName>
        <fullName evidence="2">Lanthionine synthetase</fullName>
    </submittedName>
</protein>
<dbReference type="RefSeq" id="WP_120675174.1">
    <property type="nucleotide sequence ID" value="NZ_RBAL01000001.1"/>
</dbReference>
<feature type="binding site" evidence="1">
    <location>
        <position position="282"/>
    </location>
    <ligand>
        <name>Zn(2+)</name>
        <dbReference type="ChEBI" id="CHEBI:29105"/>
    </ligand>
</feature>
<evidence type="ECO:0000313" key="2">
    <source>
        <dbReference type="EMBL" id="RKN47224.1"/>
    </source>
</evidence>